<gene>
    <name evidence="1" type="ORF">J2S66_002017</name>
</gene>
<dbReference type="EMBL" id="JAVDSG010000001">
    <property type="protein sequence ID" value="MDR6593633.1"/>
    <property type="molecule type" value="Genomic_DNA"/>
</dbReference>
<reference evidence="1 2" key="1">
    <citation type="submission" date="2023-07" db="EMBL/GenBank/DDBJ databases">
        <title>Sequencing the genomes of 1000 actinobacteria strains.</title>
        <authorList>
            <person name="Klenk H.-P."/>
        </authorList>
    </citation>
    <scope>NUCLEOTIDE SEQUENCE [LARGE SCALE GENOMIC DNA]</scope>
    <source>
        <strain evidence="1 2">DSM 43749</strain>
    </source>
</reference>
<sequence>MTTGLTGDSDGVGHDGKQITLVPYGDAERPGVLPIHLEQHPPRGRPSTTPVDRTRIAFRDDLAGALLDALYPR</sequence>
<organism evidence="1 2">
    <name type="scientific">Saccharothrix longispora</name>
    <dbReference type="NCBI Taxonomy" id="33920"/>
    <lineage>
        <taxon>Bacteria</taxon>
        <taxon>Bacillati</taxon>
        <taxon>Actinomycetota</taxon>
        <taxon>Actinomycetes</taxon>
        <taxon>Pseudonocardiales</taxon>
        <taxon>Pseudonocardiaceae</taxon>
        <taxon>Saccharothrix</taxon>
    </lineage>
</organism>
<evidence type="ECO:0000313" key="2">
    <source>
        <dbReference type="Proteomes" id="UP001268819"/>
    </source>
</evidence>
<dbReference type="RefSeq" id="WP_310306507.1">
    <property type="nucleotide sequence ID" value="NZ_BAAAXB010000001.1"/>
</dbReference>
<accession>A0ABU1PSK4</accession>
<keyword evidence="2" id="KW-1185">Reference proteome</keyword>
<proteinExistence type="predicted"/>
<dbReference type="Proteomes" id="UP001268819">
    <property type="component" value="Unassembled WGS sequence"/>
</dbReference>
<comment type="caution">
    <text evidence="1">The sequence shown here is derived from an EMBL/GenBank/DDBJ whole genome shotgun (WGS) entry which is preliminary data.</text>
</comment>
<evidence type="ECO:0000313" key="1">
    <source>
        <dbReference type="EMBL" id="MDR6593633.1"/>
    </source>
</evidence>
<name>A0ABU1PSK4_9PSEU</name>
<protein>
    <submittedName>
        <fullName evidence="1">Uncharacterized protein</fullName>
    </submittedName>
</protein>